<name>A0A078G675_BRANA</name>
<dbReference type="EMBL" id="LK032114">
    <property type="protein sequence ID" value="CDY20934.1"/>
    <property type="molecule type" value="Genomic_DNA"/>
</dbReference>
<organism evidence="2 3">
    <name type="scientific">Brassica napus</name>
    <name type="common">Rape</name>
    <dbReference type="NCBI Taxonomy" id="3708"/>
    <lineage>
        <taxon>Eukaryota</taxon>
        <taxon>Viridiplantae</taxon>
        <taxon>Streptophyta</taxon>
        <taxon>Embryophyta</taxon>
        <taxon>Tracheophyta</taxon>
        <taxon>Spermatophyta</taxon>
        <taxon>Magnoliopsida</taxon>
        <taxon>eudicotyledons</taxon>
        <taxon>Gunneridae</taxon>
        <taxon>Pentapetalae</taxon>
        <taxon>rosids</taxon>
        <taxon>malvids</taxon>
        <taxon>Brassicales</taxon>
        <taxon>Brassicaceae</taxon>
        <taxon>Brassiceae</taxon>
        <taxon>Brassica</taxon>
    </lineage>
</organism>
<protein>
    <submittedName>
        <fullName evidence="2">BnaC06g01540D protein</fullName>
    </submittedName>
</protein>
<dbReference type="Gramene" id="CDY20934">
    <property type="protein sequence ID" value="CDY20934"/>
    <property type="gene ID" value="GSBRNA2T00013307001"/>
</dbReference>
<reference evidence="2 3" key="1">
    <citation type="journal article" date="2014" name="Science">
        <title>Plant genetics. Early allopolyploid evolution in the post-Neolithic Brassica napus oilseed genome.</title>
        <authorList>
            <person name="Chalhoub B."/>
            <person name="Denoeud F."/>
            <person name="Liu S."/>
            <person name="Parkin I.A."/>
            <person name="Tang H."/>
            <person name="Wang X."/>
            <person name="Chiquet J."/>
            <person name="Belcram H."/>
            <person name="Tong C."/>
            <person name="Samans B."/>
            <person name="Correa M."/>
            <person name="Da Silva C."/>
            <person name="Just J."/>
            <person name="Falentin C."/>
            <person name="Koh C.S."/>
            <person name="Le Clainche I."/>
            <person name="Bernard M."/>
            <person name="Bento P."/>
            <person name="Noel B."/>
            <person name="Labadie K."/>
            <person name="Alberti A."/>
            <person name="Charles M."/>
            <person name="Arnaud D."/>
            <person name="Guo H."/>
            <person name="Daviaud C."/>
            <person name="Alamery S."/>
            <person name="Jabbari K."/>
            <person name="Zhao M."/>
            <person name="Edger P.P."/>
            <person name="Chelaifa H."/>
            <person name="Tack D."/>
            <person name="Lassalle G."/>
            <person name="Mestiri I."/>
            <person name="Schnel N."/>
            <person name="Le Paslier M.C."/>
            <person name="Fan G."/>
            <person name="Renault V."/>
            <person name="Bayer P.E."/>
            <person name="Golicz A.A."/>
            <person name="Manoli S."/>
            <person name="Lee T.H."/>
            <person name="Thi V.H."/>
            <person name="Chalabi S."/>
            <person name="Hu Q."/>
            <person name="Fan C."/>
            <person name="Tollenaere R."/>
            <person name="Lu Y."/>
            <person name="Battail C."/>
            <person name="Shen J."/>
            <person name="Sidebottom C.H."/>
            <person name="Wang X."/>
            <person name="Canaguier A."/>
            <person name="Chauveau A."/>
            <person name="Berard A."/>
            <person name="Deniot G."/>
            <person name="Guan M."/>
            <person name="Liu Z."/>
            <person name="Sun F."/>
            <person name="Lim Y.P."/>
            <person name="Lyons E."/>
            <person name="Town C.D."/>
            <person name="Bancroft I."/>
            <person name="Wang X."/>
            <person name="Meng J."/>
            <person name="Ma J."/>
            <person name="Pires J.C."/>
            <person name="King G.J."/>
            <person name="Brunel D."/>
            <person name="Delourme R."/>
            <person name="Renard M."/>
            <person name="Aury J.M."/>
            <person name="Adams K.L."/>
            <person name="Batley J."/>
            <person name="Snowdon R.J."/>
            <person name="Tost J."/>
            <person name="Edwards D."/>
            <person name="Zhou Y."/>
            <person name="Hua W."/>
            <person name="Sharpe A.G."/>
            <person name="Paterson A.H."/>
            <person name="Guan C."/>
            <person name="Wincker P."/>
        </authorList>
    </citation>
    <scope>NUCLEOTIDE SEQUENCE [LARGE SCALE GENOMIC DNA]</scope>
    <source>
        <strain evidence="3">cv. Darmor-bzh</strain>
    </source>
</reference>
<keyword evidence="3" id="KW-1185">Reference proteome</keyword>
<evidence type="ECO:0000313" key="3">
    <source>
        <dbReference type="Proteomes" id="UP000028999"/>
    </source>
</evidence>
<proteinExistence type="predicted"/>
<dbReference type="PaxDb" id="3708-A0A078G675"/>
<sequence>MGEKPVGRLPSEVVSKALTAAQEWQFAQIPIDTSRNMQKEPPFTQTPTIPPGTILCNSDAAWDKNSESTGLGWIFTSP</sequence>
<feature type="region of interest" description="Disordered" evidence="1">
    <location>
        <begin position="32"/>
        <end position="52"/>
    </location>
</feature>
<evidence type="ECO:0000256" key="1">
    <source>
        <dbReference type="SAM" id="MobiDB-lite"/>
    </source>
</evidence>
<dbReference type="AlphaFoldDB" id="A0A078G675"/>
<dbReference type="Proteomes" id="UP000028999">
    <property type="component" value="Unassembled WGS sequence"/>
</dbReference>
<gene>
    <name evidence="2" type="primary">BnaC06g01540D</name>
    <name evidence="2" type="ORF">GSBRNA2T00013307001</name>
</gene>
<evidence type="ECO:0000313" key="2">
    <source>
        <dbReference type="EMBL" id="CDY20934.1"/>
    </source>
</evidence>
<accession>A0A078G675</accession>